<dbReference type="GO" id="GO:0003677">
    <property type="term" value="F:DNA binding"/>
    <property type="evidence" value="ECO:0007669"/>
    <property type="project" value="InterPro"/>
</dbReference>
<organism evidence="2 3">
    <name type="scientific">Streptomyces carminius</name>
    <dbReference type="NCBI Taxonomy" id="2665496"/>
    <lineage>
        <taxon>Bacteria</taxon>
        <taxon>Bacillati</taxon>
        <taxon>Actinomycetota</taxon>
        <taxon>Actinomycetes</taxon>
        <taxon>Kitasatosporales</taxon>
        <taxon>Streptomycetaceae</taxon>
        <taxon>Streptomyces</taxon>
    </lineage>
</organism>
<accession>A0A2M8LVT3</accession>
<sequence>MPPRTVLTQRQKRLGSELRRMRTAAGVSAEYAAGLLGVDRSRISNMESGLRGISVERLRTLACNCDCTDERYVNALAEMAEPSKTGWWERYRGSLPQGLLDISETEANAVRLRGANTVHVPGLLQTSEHAMAVFRAVIPQLPEHEVALRLAHRSERQKVITGGNPTPYVAVIHEAALRMQFGGRDVAQAQLEYLLEVSEWDNVTVLVLPFSHGAFPGAGHTVVYAEGPVQQLDTVQVDNSHGPVFLHADGQLAKYRAQLDLLEDLTLSPEKSRDFIHQIAQQL</sequence>
<dbReference type="SUPFAM" id="SSF47413">
    <property type="entry name" value="lambda repressor-like DNA-binding domains"/>
    <property type="match status" value="1"/>
</dbReference>
<proteinExistence type="predicted"/>
<gene>
    <name evidence="2" type="ORF">CUT44_19985</name>
</gene>
<dbReference type="AlphaFoldDB" id="A0A2M8LVT3"/>
<dbReference type="InterPro" id="IPR010982">
    <property type="entry name" value="Lambda_DNA-bd_dom_sf"/>
</dbReference>
<keyword evidence="3" id="KW-1185">Reference proteome</keyword>
<protein>
    <submittedName>
        <fullName evidence="2">Transcriptional regulator</fullName>
    </submittedName>
</protein>
<evidence type="ECO:0000259" key="1">
    <source>
        <dbReference type="PROSITE" id="PS50943"/>
    </source>
</evidence>
<dbReference type="InterPro" id="IPR001387">
    <property type="entry name" value="Cro/C1-type_HTH"/>
</dbReference>
<dbReference type="CDD" id="cd00093">
    <property type="entry name" value="HTH_XRE"/>
    <property type="match status" value="1"/>
</dbReference>
<evidence type="ECO:0000313" key="2">
    <source>
        <dbReference type="EMBL" id="PJE96074.1"/>
    </source>
</evidence>
<name>A0A2M8LVT3_9ACTN</name>
<feature type="domain" description="HTH cro/C1-type" evidence="1">
    <location>
        <begin position="18"/>
        <end position="71"/>
    </location>
</feature>
<comment type="caution">
    <text evidence="2">The sequence shown here is derived from an EMBL/GenBank/DDBJ whole genome shotgun (WGS) entry which is preliminary data.</text>
</comment>
<dbReference type="PROSITE" id="PS50943">
    <property type="entry name" value="HTH_CROC1"/>
    <property type="match status" value="1"/>
</dbReference>
<dbReference type="InterPro" id="IPR043917">
    <property type="entry name" value="DUF5753"/>
</dbReference>
<evidence type="ECO:0000313" key="3">
    <source>
        <dbReference type="Proteomes" id="UP000230407"/>
    </source>
</evidence>
<dbReference type="RefSeq" id="WP_100203260.1">
    <property type="nucleotide sequence ID" value="NZ_PGGW01000060.1"/>
</dbReference>
<reference evidence="2 3" key="1">
    <citation type="submission" date="2017-11" db="EMBL/GenBank/DDBJ databases">
        <title>Streptomyces carmine sp. nov., a novel actinomycete isolated from Sophora alopecuroides in Xinjiang, China.</title>
        <authorList>
            <person name="Wang Y."/>
            <person name="Luo X."/>
            <person name="Wan C."/>
            <person name="Zhang L."/>
        </authorList>
    </citation>
    <scope>NUCLEOTIDE SEQUENCE [LARGE SCALE GENOMIC DNA]</scope>
    <source>
        <strain evidence="2 3">TRM SA0054</strain>
    </source>
</reference>
<dbReference type="Pfam" id="PF13560">
    <property type="entry name" value="HTH_31"/>
    <property type="match status" value="1"/>
</dbReference>
<dbReference type="EMBL" id="PGGW01000060">
    <property type="protein sequence ID" value="PJE96074.1"/>
    <property type="molecule type" value="Genomic_DNA"/>
</dbReference>
<dbReference type="SMART" id="SM00530">
    <property type="entry name" value="HTH_XRE"/>
    <property type="match status" value="1"/>
</dbReference>
<dbReference type="Pfam" id="PF19054">
    <property type="entry name" value="DUF5753"/>
    <property type="match status" value="1"/>
</dbReference>
<dbReference type="Gene3D" id="1.10.260.40">
    <property type="entry name" value="lambda repressor-like DNA-binding domains"/>
    <property type="match status" value="1"/>
</dbReference>
<dbReference type="Proteomes" id="UP000230407">
    <property type="component" value="Unassembled WGS sequence"/>
</dbReference>